<sequence>MHILVTNDDGPPSPTSSPYVHSLIRELQKREHTVSVCLPHTQRSWIGKAHMIGQTVKPLYYRPSATFDPTPSAASKAQGNTYTRPSKNDQEEEWILVDGTPASCAQIGLHHFFQEKGPVDLVVSGPNYGRNTTAVFALSSGTLGGALEAAVCRTKSIALSYAFFSRNHDPAIIDGAARHSVRVIEKLYAQWPEDKSVDLYSVNVPLIEGVGERKTLWTDMLQNYWGENGACFEEVEGSVGDEDEEEERIREGQEAGVSGDFGSGEDGKAVKESQTRYPHRHFKWAPKFTDVHKSVEDSSPGNDGWAVKEGFTSVTPMKANFWNAATHLHGGELKLNTSDSEGTQMSMSTLIYRPKQHFYALIAYEDPYVQPLIVSALQKLFPPEAYTLLSMPEPTVSGEPVSLDKLVSGDSNGHILQITPYEAIDWDYVDSHPDTCLVNSYMLRKALIRKHYLSATVEQWVAKRPESVLKTHVKRSEAFELDYAEFLDDALVEAFDLRASLDRNAEAQPGHETEWWILKPSMSDRGQGIRLFSTMKELQDIFDQWEEDLPDSENENEDEEDGSNDAAADDEGNPSGITTSHLRHFVAQPYIHPPLLVSGPGSSRKFHIRTYVACVGCLDVYVYKQMLALFAGHPYAAPTTASAGGDQQQQQQIDLEAHLTNTCLQRSVRDGTVQRFWDVPLDNDKKQDVFAQVCAITGEAFEAAARTMLMHFRPLANAFEVFGLDFLVDARGTAWLLEVNAFPDFKQTGDELTPLVAGLWEEVLGKAVGGFFGGGSGGGGEGEGVGMGAGRRGGGEGEGDGEGNGDGEQLVLVRHVDLGR</sequence>
<keyword evidence="2" id="KW-1185">Reference proteome</keyword>
<dbReference type="Proteomes" id="UP001497700">
    <property type="component" value="Unassembled WGS sequence"/>
</dbReference>
<accession>A0ACB9Z3R3</accession>
<comment type="caution">
    <text evidence="1">The sequence shown here is derived from an EMBL/GenBank/DDBJ whole genome shotgun (WGS) entry which is preliminary data.</text>
</comment>
<evidence type="ECO:0000313" key="1">
    <source>
        <dbReference type="EMBL" id="KAI4865937.1"/>
    </source>
</evidence>
<proteinExistence type="predicted"/>
<protein>
    <submittedName>
        <fullName evidence="1">Sure-like protein</fullName>
    </submittedName>
</protein>
<evidence type="ECO:0000313" key="2">
    <source>
        <dbReference type="Proteomes" id="UP001497700"/>
    </source>
</evidence>
<dbReference type="EMBL" id="MU393465">
    <property type="protein sequence ID" value="KAI4865937.1"/>
    <property type="molecule type" value="Genomic_DNA"/>
</dbReference>
<organism evidence="1 2">
    <name type="scientific">Hypoxylon rubiginosum</name>
    <dbReference type="NCBI Taxonomy" id="110542"/>
    <lineage>
        <taxon>Eukaryota</taxon>
        <taxon>Fungi</taxon>
        <taxon>Dikarya</taxon>
        <taxon>Ascomycota</taxon>
        <taxon>Pezizomycotina</taxon>
        <taxon>Sordariomycetes</taxon>
        <taxon>Xylariomycetidae</taxon>
        <taxon>Xylariales</taxon>
        <taxon>Hypoxylaceae</taxon>
        <taxon>Hypoxylon</taxon>
    </lineage>
</organism>
<name>A0ACB9Z3R3_9PEZI</name>
<reference evidence="1 2" key="1">
    <citation type="journal article" date="2022" name="New Phytol.">
        <title>Ecological generalism drives hyperdiversity of secondary metabolite gene clusters in xylarialean endophytes.</title>
        <authorList>
            <person name="Franco M.E.E."/>
            <person name="Wisecaver J.H."/>
            <person name="Arnold A.E."/>
            <person name="Ju Y.M."/>
            <person name="Slot J.C."/>
            <person name="Ahrendt S."/>
            <person name="Moore L.P."/>
            <person name="Eastman K.E."/>
            <person name="Scott K."/>
            <person name="Konkel Z."/>
            <person name="Mondo S.J."/>
            <person name="Kuo A."/>
            <person name="Hayes R.D."/>
            <person name="Haridas S."/>
            <person name="Andreopoulos B."/>
            <person name="Riley R."/>
            <person name="LaButti K."/>
            <person name="Pangilinan J."/>
            <person name="Lipzen A."/>
            <person name="Amirebrahimi M."/>
            <person name="Yan J."/>
            <person name="Adam C."/>
            <person name="Keymanesh K."/>
            <person name="Ng V."/>
            <person name="Louie K."/>
            <person name="Northen T."/>
            <person name="Drula E."/>
            <person name="Henrissat B."/>
            <person name="Hsieh H.M."/>
            <person name="Youens-Clark K."/>
            <person name="Lutzoni F."/>
            <person name="Miadlikowska J."/>
            <person name="Eastwood D.C."/>
            <person name="Hamelin R.C."/>
            <person name="Grigoriev I.V."/>
            <person name="U'Ren J.M."/>
        </authorList>
    </citation>
    <scope>NUCLEOTIDE SEQUENCE [LARGE SCALE GENOMIC DNA]</scope>
    <source>
        <strain evidence="1 2">CBS 119005</strain>
    </source>
</reference>
<gene>
    <name evidence="1" type="ORF">F4820DRAFT_418588</name>
</gene>